<gene>
    <name evidence="2" type="ORF">JOE56_001393</name>
</gene>
<dbReference type="EMBL" id="JAFBCP010000001">
    <property type="protein sequence ID" value="MBM7816699.1"/>
    <property type="molecule type" value="Genomic_DNA"/>
</dbReference>
<protein>
    <submittedName>
        <fullName evidence="2">Secretion/DNA translocation related TadE-like protein</fullName>
    </submittedName>
</protein>
<keyword evidence="1" id="KW-0472">Membrane</keyword>
<keyword evidence="3" id="KW-1185">Reference proteome</keyword>
<name>A0ABS2SKA2_9MICO</name>
<comment type="caution">
    <text evidence="2">The sequence shown here is derived from an EMBL/GenBank/DDBJ whole genome shotgun (WGS) entry which is preliminary data.</text>
</comment>
<dbReference type="InterPro" id="IPR021202">
    <property type="entry name" value="Rv3654c-like"/>
</dbReference>
<accession>A0ABS2SKA2</accession>
<reference evidence="2 3" key="1">
    <citation type="submission" date="2021-01" db="EMBL/GenBank/DDBJ databases">
        <title>Sequencing the genomes of 1000 actinobacteria strains.</title>
        <authorList>
            <person name="Klenk H.-P."/>
        </authorList>
    </citation>
    <scope>NUCLEOTIDE SEQUENCE [LARGE SCALE GENOMIC DNA]</scope>
    <source>
        <strain evidence="2 3">DSM 13657</strain>
    </source>
</reference>
<keyword evidence="1" id="KW-0812">Transmembrane</keyword>
<feature type="transmembrane region" description="Helical" evidence="1">
    <location>
        <begin position="21"/>
        <end position="42"/>
    </location>
</feature>
<evidence type="ECO:0000313" key="3">
    <source>
        <dbReference type="Proteomes" id="UP000809290"/>
    </source>
</evidence>
<organism evidence="2 3">
    <name type="scientific">Brevibacterium paucivorans</name>
    <dbReference type="NCBI Taxonomy" id="170994"/>
    <lineage>
        <taxon>Bacteria</taxon>
        <taxon>Bacillati</taxon>
        <taxon>Actinomycetota</taxon>
        <taxon>Actinomycetes</taxon>
        <taxon>Micrococcales</taxon>
        <taxon>Brevibacteriaceae</taxon>
        <taxon>Brevibacterium</taxon>
    </lineage>
</organism>
<dbReference type="Proteomes" id="UP000809290">
    <property type="component" value="Unassembled WGS sequence"/>
</dbReference>
<evidence type="ECO:0000313" key="2">
    <source>
        <dbReference type="EMBL" id="MBM7816699.1"/>
    </source>
</evidence>
<keyword evidence="1" id="KW-1133">Transmembrane helix</keyword>
<dbReference type="NCBIfam" id="TIGR03816">
    <property type="entry name" value="tadE_like_DECH"/>
    <property type="match status" value="1"/>
</dbReference>
<sequence length="128" mass="13337">MRRESGLRERGRGTHERGTATVMAVALTAFALVLMGAVGFAARSALIKAHAEGTADLAALGAADAVRGKVPGEPCQVAKEMVKREDLEMVDCVARTDLGTVKVEVKAEMPKPLKAIKVTAVAGNPQGN</sequence>
<dbReference type="RefSeq" id="WP_338028645.1">
    <property type="nucleotide sequence ID" value="NZ_JAFBCP010000001.1"/>
</dbReference>
<evidence type="ECO:0000256" key="1">
    <source>
        <dbReference type="SAM" id="Phobius"/>
    </source>
</evidence>
<proteinExistence type="predicted"/>